<reference evidence="1" key="1">
    <citation type="journal article" date="2020" name="Nature">
        <title>Giant virus diversity and host interactions through global metagenomics.</title>
        <authorList>
            <person name="Schulz F."/>
            <person name="Roux S."/>
            <person name="Paez-Espino D."/>
            <person name="Jungbluth S."/>
            <person name="Walsh D.A."/>
            <person name="Denef V.J."/>
            <person name="McMahon K.D."/>
            <person name="Konstantinidis K.T."/>
            <person name="Eloe-Fadrosh E.A."/>
            <person name="Kyrpides N.C."/>
            <person name="Woyke T."/>
        </authorList>
    </citation>
    <scope>NUCLEOTIDE SEQUENCE</scope>
    <source>
        <strain evidence="1">GVMAG-M-3300023179-91</strain>
    </source>
</reference>
<evidence type="ECO:0000313" key="1">
    <source>
        <dbReference type="EMBL" id="QHT78320.1"/>
    </source>
</evidence>
<dbReference type="AlphaFoldDB" id="A0A6C0HD68"/>
<organism evidence="1">
    <name type="scientific">viral metagenome</name>
    <dbReference type="NCBI Taxonomy" id="1070528"/>
    <lineage>
        <taxon>unclassified sequences</taxon>
        <taxon>metagenomes</taxon>
        <taxon>organismal metagenomes</taxon>
    </lineage>
</organism>
<protein>
    <submittedName>
        <fullName evidence="1">Uncharacterized protein</fullName>
    </submittedName>
</protein>
<name>A0A6C0HD68_9ZZZZ</name>
<accession>A0A6C0HD68</accession>
<proteinExistence type="predicted"/>
<sequence length="191" mass="21782">MAETRFNSDPCRISKKLQQMTDQGRYILNMPGNGEHPAYMADPQIIIQKWGANLRTNSINLESELLGVNRPLSKDCLGKDEYQRFDFKSRAIQYPVCSNLTTEQSRTIMPAWTARDLEQVDWYYPPLNPQENTCMPFQNNLNTRLLERDYFVAKVPCNLSNDYTPLPTNIVRGGYVGGPNTCAQTASCSKM</sequence>
<dbReference type="EMBL" id="MN739930">
    <property type="protein sequence ID" value="QHT78320.1"/>
    <property type="molecule type" value="Genomic_DNA"/>
</dbReference>